<dbReference type="PROSITE" id="PS51257">
    <property type="entry name" value="PROKAR_LIPOPROTEIN"/>
    <property type="match status" value="1"/>
</dbReference>
<evidence type="ECO:0000259" key="2">
    <source>
        <dbReference type="Pfam" id="PF08308"/>
    </source>
</evidence>
<gene>
    <name evidence="3" type="ORF">IAC54_04120</name>
</gene>
<dbReference type="Proteomes" id="UP000823636">
    <property type="component" value="Unassembled WGS sequence"/>
</dbReference>
<feature type="domain" description="PEGA" evidence="2">
    <location>
        <begin position="35"/>
        <end position="63"/>
    </location>
</feature>
<feature type="signal peptide" evidence="1">
    <location>
        <begin position="1"/>
        <end position="25"/>
    </location>
</feature>
<proteinExistence type="predicted"/>
<comment type="caution">
    <text evidence="3">The sequence shown here is derived from an EMBL/GenBank/DDBJ whole genome shotgun (WGS) entry which is preliminary data.</text>
</comment>
<feature type="chain" id="PRO_5038564397" evidence="1">
    <location>
        <begin position="26"/>
        <end position="251"/>
    </location>
</feature>
<evidence type="ECO:0000313" key="4">
    <source>
        <dbReference type="Proteomes" id="UP000823636"/>
    </source>
</evidence>
<dbReference type="AlphaFoldDB" id="A0A9D9H7J5"/>
<reference evidence="3" key="1">
    <citation type="submission" date="2020-10" db="EMBL/GenBank/DDBJ databases">
        <authorList>
            <person name="Gilroy R."/>
        </authorList>
    </citation>
    <scope>NUCLEOTIDE SEQUENCE</scope>
    <source>
        <strain evidence="3">G3-4614</strain>
    </source>
</reference>
<reference evidence="3" key="2">
    <citation type="journal article" date="2021" name="PeerJ">
        <title>Extensive microbial diversity within the chicken gut microbiome revealed by metagenomics and culture.</title>
        <authorList>
            <person name="Gilroy R."/>
            <person name="Ravi A."/>
            <person name="Getino M."/>
            <person name="Pursley I."/>
            <person name="Horton D.L."/>
            <person name="Alikhan N.F."/>
            <person name="Baker D."/>
            <person name="Gharbi K."/>
            <person name="Hall N."/>
            <person name="Watson M."/>
            <person name="Adriaenssens E.M."/>
            <person name="Foster-Nyarko E."/>
            <person name="Jarju S."/>
            <person name="Secka A."/>
            <person name="Antonio M."/>
            <person name="Oren A."/>
            <person name="Chaudhuri R.R."/>
            <person name="La Ragione R."/>
            <person name="Hildebrand F."/>
            <person name="Pallen M.J."/>
        </authorList>
    </citation>
    <scope>NUCLEOTIDE SEQUENCE</scope>
    <source>
        <strain evidence="3">G3-4614</strain>
    </source>
</reference>
<keyword evidence="1" id="KW-0732">Signal</keyword>
<sequence>MKRLILLAIVTISSVIMLSSCGSSKAVTTTSVRTQITSDPVGASVVFKGRTIGTTPCVVSMPVKATAINKGSAFRPNIETTVEPWNIQFVKDGVSETASYDPNAIPMQNGMCAINYKFQQAPYMHDPTIMAGEADNMVSRDKPGQTALERTIIRWFFDSDPRGARIYWRVVSSIPHIVKNTNETYLMTTPFEETRAFNILGLTYENSRDVQIEIKVSKKGYEDQIKRFNVRQAIDQQEISGYFEMVAKEDN</sequence>
<evidence type="ECO:0000256" key="1">
    <source>
        <dbReference type="SAM" id="SignalP"/>
    </source>
</evidence>
<evidence type="ECO:0000313" key="3">
    <source>
        <dbReference type="EMBL" id="MBO8438067.1"/>
    </source>
</evidence>
<organism evidence="3 4">
    <name type="scientific">Candidatus Caccoplasma merdipullorum</name>
    <dbReference type="NCBI Taxonomy" id="2840718"/>
    <lineage>
        <taxon>Bacteria</taxon>
        <taxon>Pseudomonadati</taxon>
        <taxon>Bacteroidota</taxon>
        <taxon>Bacteroidia</taxon>
        <taxon>Bacteroidales</taxon>
        <taxon>Bacteroidaceae</taxon>
        <taxon>Bacteroidaceae incertae sedis</taxon>
        <taxon>Candidatus Caccoplasma</taxon>
    </lineage>
</organism>
<protein>
    <submittedName>
        <fullName evidence="3">PEGA domain-containing protein</fullName>
    </submittedName>
</protein>
<dbReference type="InterPro" id="IPR013229">
    <property type="entry name" value="PEGA"/>
</dbReference>
<dbReference type="Pfam" id="PF08308">
    <property type="entry name" value="PEGA"/>
    <property type="match status" value="1"/>
</dbReference>
<dbReference type="EMBL" id="JADIMW010000041">
    <property type="protein sequence ID" value="MBO8438067.1"/>
    <property type="molecule type" value="Genomic_DNA"/>
</dbReference>
<name>A0A9D9H7J5_9BACT</name>
<accession>A0A9D9H7J5</accession>